<accession>A1S721</accession>
<dbReference type="OrthoDB" id="6261638at2"/>
<dbReference type="RefSeq" id="WP_011760085.1">
    <property type="nucleotide sequence ID" value="NC_008700.1"/>
</dbReference>
<dbReference type="EMBL" id="CP000507">
    <property type="protein sequence ID" value="ABM00178.1"/>
    <property type="molecule type" value="Genomic_DNA"/>
</dbReference>
<sequence>MFNQYFRLPELISIDAERPSSRFLLNLTDDVSDFVLMQVMRAPLIELVVTQTGTDAEFLLRLQAGFSLLPYQEPNDQVPNNEEQCQSVIVDDKGQTAIADHMNRADASEHLLRGQGQGLRVYANSSRTPARLLARLRRGLLITLAVEQRDSGLLGVRLDGEGEFNLVALETDLHLCEGPSVLKNAKYVLAREPEYGESSAALALLITELEQARHELVAYLSGVECHPGVAAEAMRIEPMLSQRRQWLLRQYAQSQERPKIGTSANDYGQNIDKLKRLLECYELLSTPEVNAMVLAIAEED</sequence>
<dbReference type="KEGG" id="saz:Sama_1972"/>
<evidence type="ECO:0000313" key="1">
    <source>
        <dbReference type="EMBL" id="ABM00178.1"/>
    </source>
</evidence>
<proteinExistence type="predicted"/>
<dbReference type="AlphaFoldDB" id="A1S721"/>
<dbReference type="STRING" id="326297.Sama_1972"/>
<organism evidence="1 2">
    <name type="scientific">Shewanella amazonensis (strain ATCC BAA-1098 / SB2B)</name>
    <dbReference type="NCBI Taxonomy" id="326297"/>
    <lineage>
        <taxon>Bacteria</taxon>
        <taxon>Pseudomonadati</taxon>
        <taxon>Pseudomonadota</taxon>
        <taxon>Gammaproteobacteria</taxon>
        <taxon>Alteromonadales</taxon>
        <taxon>Shewanellaceae</taxon>
        <taxon>Shewanella</taxon>
    </lineage>
</organism>
<reference evidence="1 2" key="1">
    <citation type="submission" date="2006-12" db="EMBL/GenBank/DDBJ databases">
        <title>Complete sequence of Shewanella amazonensis SB2B.</title>
        <authorList>
            <consortium name="US DOE Joint Genome Institute"/>
            <person name="Copeland A."/>
            <person name="Lucas S."/>
            <person name="Lapidus A."/>
            <person name="Barry K."/>
            <person name="Detter J.C."/>
            <person name="Glavina del Rio T."/>
            <person name="Hammon N."/>
            <person name="Israni S."/>
            <person name="Dalin E."/>
            <person name="Tice H."/>
            <person name="Pitluck S."/>
            <person name="Munk A.C."/>
            <person name="Brettin T."/>
            <person name="Bruce D."/>
            <person name="Han C."/>
            <person name="Tapia R."/>
            <person name="Gilna P."/>
            <person name="Schmutz J."/>
            <person name="Larimer F."/>
            <person name="Land M."/>
            <person name="Hauser L."/>
            <person name="Kyrpides N."/>
            <person name="Mikhailova N."/>
            <person name="Fredrickson J."/>
            <person name="Richardson P."/>
        </authorList>
    </citation>
    <scope>NUCLEOTIDE SEQUENCE [LARGE SCALE GENOMIC DNA]</scope>
    <source>
        <strain evidence="2">ATCC BAA-1098 / SB2B</strain>
    </source>
</reference>
<keyword evidence="2" id="KW-1185">Reference proteome</keyword>
<name>A1S721_SHEAM</name>
<dbReference type="Proteomes" id="UP000009175">
    <property type="component" value="Chromosome"/>
</dbReference>
<dbReference type="eggNOG" id="ENOG5031A7H">
    <property type="taxonomic scope" value="Bacteria"/>
</dbReference>
<dbReference type="HOGENOM" id="CLU_088249_0_0_6"/>
<gene>
    <name evidence="1" type="ordered locus">Sama_1972</name>
</gene>
<protein>
    <submittedName>
        <fullName evidence="1">Uncharacterized protein</fullName>
    </submittedName>
</protein>
<evidence type="ECO:0000313" key="2">
    <source>
        <dbReference type="Proteomes" id="UP000009175"/>
    </source>
</evidence>